<dbReference type="RefSeq" id="WP_143980913.1">
    <property type="nucleotide sequence ID" value="NZ_CP041695.1"/>
</dbReference>
<evidence type="ECO:0000313" key="2">
    <source>
        <dbReference type="EMBL" id="QDP79522.1"/>
    </source>
</evidence>
<evidence type="ECO:0000313" key="3">
    <source>
        <dbReference type="Proteomes" id="UP000317039"/>
    </source>
</evidence>
<accession>A0A516NKU6</accession>
<dbReference type="Proteomes" id="UP000317039">
    <property type="component" value="Chromosome"/>
</dbReference>
<reference evidence="2 3" key="1">
    <citation type="submission" date="2019-07" db="EMBL/GenBank/DDBJ databases">
        <title>Complete Genome Sequence and Methylome Analysis of Nocardia otitidis-caviarum NEB252.</title>
        <authorList>
            <person name="Fomenkov A."/>
            <person name="Anton B.P."/>
            <person name="Vincze T."/>
            <person name="Roberts R.J."/>
        </authorList>
    </citation>
    <scope>NUCLEOTIDE SEQUENCE [LARGE SCALE GENOMIC DNA]</scope>
    <source>
        <strain evidence="2 3">NEB252</strain>
    </source>
</reference>
<dbReference type="KEGG" id="nod:FOH10_13195"/>
<proteinExistence type="predicted"/>
<protein>
    <submittedName>
        <fullName evidence="2">Uncharacterized protein</fullName>
    </submittedName>
</protein>
<evidence type="ECO:0000256" key="1">
    <source>
        <dbReference type="SAM" id="MobiDB-lite"/>
    </source>
</evidence>
<name>A0A516NKU6_9NOCA</name>
<feature type="region of interest" description="Disordered" evidence="1">
    <location>
        <begin position="1"/>
        <end position="31"/>
    </location>
</feature>
<dbReference type="AlphaFoldDB" id="A0A516NKU6"/>
<dbReference type="EMBL" id="CP041695">
    <property type="protein sequence ID" value="QDP79522.1"/>
    <property type="molecule type" value="Genomic_DNA"/>
</dbReference>
<sequence>MDSMAAMVPPPPPHRTAIRPGELPEGATHAYHRDHPDAELHSRWLLKTRLVEVVALVREFPARVMP</sequence>
<dbReference type="GeneID" id="80333335"/>
<gene>
    <name evidence="2" type="ORF">FOH10_13195</name>
</gene>
<organism evidence="2 3">
    <name type="scientific">Nocardia otitidiscaviarum</name>
    <dbReference type="NCBI Taxonomy" id="1823"/>
    <lineage>
        <taxon>Bacteria</taxon>
        <taxon>Bacillati</taxon>
        <taxon>Actinomycetota</taxon>
        <taxon>Actinomycetes</taxon>
        <taxon>Mycobacteriales</taxon>
        <taxon>Nocardiaceae</taxon>
        <taxon>Nocardia</taxon>
    </lineage>
</organism>